<dbReference type="EMBL" id="JACHHN010000002">
    <property type="protein sequence ID" value="MBB5190459.1"/>
    <property type="molecule type" value="Genomic_DNA"/>
</dbReference>
<keyword evidence="2" id="KW-1185">Reference proteome</keyword>
<comment type="caution">
    <text evidence="1">The sequence shown here is derived from an EMBL/GenBank/DDBJ whole genome shotgun (WGS) entry which is preliminary data.</text>
</comment>
<accession>A0A840RAM7</accession>
<organism evidence="1 2">
    <name type="scientific">Silvimonas terrae</name>
    <dbReference type="NCBI Taxonomy" id="300266"/>
    <lineage>
        <taxon>Bacteria</taxon>
        <taxon>Pseudomonadati</taxon>
        <taxon>Pseudomonadota</taxon>
        <taxon>Betaproteobacteria</taxon>
        <taxon>Neisseriales</taxon>
        <taxon>Chitinibacteraceae</taxon>
        <taxon>Silvimonas</taxon>
    </lineage>
</organism>
<dbReference type="Proteomes" id="UP000543030">
    <property type="component" value="Unassembled WGS sequence"/>
</dbReference>
<evidence type="ECO:0000313" key="1">
    <source>
        <dbReference type="EMBL" id="MBB5190459.1"/>
    </source>
</evidence>
<protein>
    <submittedName>
        <fullName evidence="1">Uncharacterized protein</fullName>
    </submittedName>
</protein>
<name>A0A840RAM7_9NEIS</name>
<dbReference type="AlphaFoldDB" id="A0A840RAM7"/>
<dbReference type="RefSeq" id="WP_184098509.1">
    <property type="nucleotide sequence ID" value="NZ_JACHHN010000002.1"/>
</dbReference>
<proteinExistence type="predicted"/>
<sequence>MDLFLGMGLPGGREDGTAAWVIFEAGGRLMEHRSKFMSNRLFLLLCNILFCIQREKMA</sequence>
<gene>
    <name evidence="1" type="ORF">HNQ50_001181</name>
</gene>
<evidence type="ECO:0000313" key="2">
    <source>
        <dbReference type="Proteomes" id="UP000543030"/>
    </source>
</evidence>
<reference evidence="1 2" key="1">
    <citation type="submission" date="2020-08" db="EMBL/GenBank/DDBJ databases">
        <title>Genomic Encyclopedia of Type Strains, Phase IV (KMG-IV): sequencing the most valuable type-strain genomes for metagenomic binning, comparative biology and taxonomic classification.</title>
        <authorList>
            <person name="Goeker M."/>
        </authorList>
    </citation>
    <scope>NUCLEOTIDE SEQUENCE [LARGE SCALE GENOMIC DNA]</scope>
    <source>
        <strain evidence="1 2">DSM 18233</strain>
    </source>
</reference>